<reference evidence="1 2" key="1">
    <citation type="submission" date="2019-12" db="EMBL/GenBank/DDBJ databases">
        <title>The draft genomic sequence of strain Chitinophaga oryziterrae JCM 16595.</title>
        <authorList>
            <person name="Zhang X."/>
        </authorList>
    </citation>
    <scope>NUCLEOTIDE SEQUENCE [LARGE SCALE GENOMIC DNA]</scope>
    <source>
        <strain evidence="1 2">JCM 16595</strain>
    </source>
</reference>
<dbReference type="AlphaFoldDB" id="A0A6N8JKF1"/>
<keyword evidence="2" id="KW-1185">Reference proteome</keyword>
<dbReference type="Proteomes" id="UP000468388">
    <property type="component" value="Unassembled WGS sequence"/>
</dbReference>
<proteinExistence type="predicted"/>
<evidence type="ECO:0000313" key="2">
    <source>
        <dbReference type="Proteomes" id="UP000468388"/>
    </source>
</evidence>
<dbReference type="OrthoDB" id="660152at2"/>
<gene>
    <name evidence="1" type="ORF">GO495_29260</name>
</gene>
<name>A0A6N8JKF1_9BACT</name>
<dbReference type="RefSeq" id="WP_157303505.1">
    <property type="nucleotide sequence ID" value="NZ_BAAAZB010000018.1"/>
</dbReference>
<organism evidence="1 2">
    <name type="scientific">Chitinophaga oryziterrae</name>
    <dbReference type="NCBI Taxonomy" id="1031224"/>
    <lineage>
        <taxon>Bacteria</taxon>
        <taxon>Pseudomonadati</taxon>
        <taxon>Bacteroidota</taxon>
        <taxon>Chitinophagia</taxon>
        <taxon>Chitinophagales</taxon>
        <taxon>Chitinophagaceae</taxon>
        <taxon>Chitinophaga</taxon>
    </lineage>
</organism>
<evidence type="ECO:0008006" key="3">
    <source>
        <dbReference type="Google" id="ProtNLM"/>
    </source>
</evidence>
<dbReference type="EMBL" id="WRXO01000012">
    <property type="protein sequence ID" value="MVT44718.1"/>
    <property type="molecule type" value="Genomic_DNA"/>
</dbReference>
<accession>A0A6N8JKF1</accession>
<protein>
    <recommendedName>
        <fullName evidence="3">AraC family transcriptional regulator</fullName>
    </recommendedName>
</protein>
<evidence type="ECO:0000313" key="1">
    <source>
        <dbReference type="EMBL" id="MVT44718.1"/>
    </source>
</evidence>
<sequence length="212" mass="24670">MKFEIADVPGEVLKLNDSIPLNYCNSIREFAKPFVLTSSYLDIMFHEHYFKGCALRNILFYVKQPVMLQTSISRTRNVIECMLSGDMIVQLNGQEQFPFKEGEYAVSILNNDAHGSYLQPGTYELLRCEFSMEIIKRLVEGEVPVRYLLDKYELGGSALVNKGIIWDELYALQHELKHTPVLTPLREEWFYLKLRELLVLTFEHDALILQKQ</sequence>
<comment type="caution">
    <text evidence="1">The sequence shown here is derived from an EMBL/GenBank/DDBJ whole genome shotgun (WGS) entry which is preliminary data.</text>
</comment>